<accession>G0V028</accession>
<protein>
    <submittedName>
        <fullName evidence="1">Uncharacterized protein</fullName>
    </submittedName>
</protein>
<organism evidence="1">
    <name type="scientific">Trypanosoma congolense (strain IL3000)</name>
    <dbReference type="NCBI Taxonomy" id="1068625"/>
    <lineage>
        <taxon>Eukaryota</taxon>
        <taxon>Discoba</taxon>
        <taxon>Euglenozoa</taxon>
        <taxon>Kinetoplastea</taxon>
        <taxon>Metakinetoplastina</taxon>
        <taxon>Trypanosomatida</taxon>
        <taxon>Trypanosomatidae</taxon>
        <taxon>Trypanosoma</taxon>
        <taxon>Nannomonas</taxon>
    </lineage>
</organism>
<reference evidence="1" key="1">
    <citation type="journal article" date="2012" name="Proc. Natl. Acad. Sci. U.S.A.">
        <title>Antigenic diversity is generated by distinct evolutionary mechanisms in African trypanosome species.</title>
        <authorList>
            <person name="Jackson A.P."/>
            <person name="Berry A."/>
            <person name="Aslett M."/>
            <person name="Allison H.C."/>
            <person name="Burton P."/>
            <person name="Vavrova-Anderson J."/>
            <person name="Brown R."/>
            <person name="Browne H."/>
            <person name="Corton N."/>
            <person name="Hauser H."/>
            <person name="Gamble J."/>
            <person name="Gilderthorp R."/>
            <person name="Marcello L."/>
            <person name="McQuillan J."/>
            <person name="Otto T.D."/>
            <person name="Quail M.A."/>
            <person name="Sanders M.J."/>
            <person name="van Tonder A."/>
            <person name="Ginger M.L."/>
            <person name="Field M.C."/>
            <person name="Barry J.D."/>
            <person name="Hertz-Fowler C."/>
            <person name="Berriman M."/>
        </authorList>
    </citation>
    <scope>NUCLEOTIDE SEQUENCE</scope>
    <source>
        <strain evidence="1">IL3000</strain>
    </source>
</reference>
<dbReference type="EMBL" id="HE575324">
    <property type="protein sequence ID" value="CCC94998.1"/>
    <property type="molecule type" value="Genomic_DNA"/>
</dbReference>
<evidence type="ECO:0000313" key="1">
    <source>
        <dbReference type="EMBL" id="CCC94998.1"/>
    </source>
</evidence>
<proteinExistence type="predicted"/>
<dbReference type="AlphaFoldDB" id="G0V028"/>
<gene>
    <name evidence="1" type="ORF">TCIL3000_11_4030</name>
</gene>
<name>G0V028_TRYCI</name>
<sequence>MVVCSGETGASYCRCAVLSCGDTSEILSCGYCYRLGAMMSGATDIGGGVIEYTLLCCLTVVNACLFPLRKFLLFSSRALKGAGMFPASSSYLRSLPVASVA</sequence>